<dbReference type="SUPFAM" id="SSF52980">
    <property type="entry name" value="Restriction endonuclease-like"/>
    <property type="match status" value="1"/>
</dbReference>
<dbReference type="RefSeq" id="WP_184953878.1">
    <property type="nucleotide sequence ID" value="NZ_BOMC01000067.1"/>
</dbReference>
<dbReference type="EMBL" id="JACHMF010000001">
    <property type="protein sequence ID" value="MBB4695551.1"/>
    <property type="molecule type" value="Genomic_DNA"/>
</dbReference>
<dbReference type="Gene3D" id="3.90.1570.10">
    <property type="entry name" value="tt1808, chain A"/>
    <property type="match status" value="1"/>
</dbReference>
<comment type="caution">
    <text evidence="2">The sequence shown here is derived from an EMBL/GenBank/DDBJ whole genome shotgun (WGS) entry which is preliminary data.</text>
</comment>
<keyword evidence="2" id="KW-0378">Hydrolase</keyword>
<protein>
    <submittedName>
        <fullName evidence="2">Uma2 family endonuclease</fullName>
    </submittedName>
</protein>
<evidence type="ECO:0000313" key="2">
    <source>
        <dbReference type="EMBL" id="MBB4695551.1"/>
    </source>
</evidence>
<dbReference type="GO" id="GO:0004519">
    <property type="term" value="F:endonuclease activity"/>
    <property type="evidence" value="ECO:0007669"/>
    <property type="project" value="UniProtKB-KW"/>
</dbReference>
<keyword evidence="2" id="KW-0255">Endonuclease</keyword>
<name>A0A7W7CVT1_9ACTN</name>
<accession>A0A7W7CVT1</accession>
<reference evidence="2 3" key="1">
    <citation type="submission" date="2020-08" db="EMBL/GenBank/DDBJ databases">
        <title>Sequencing the genomes of 1000 actinobacteria strains.</title>
        <authorList>
            <person name="Klenk H.-P."/>
        </authorList>
    </citation>
    <scope>NUCLEOTIDE SEQUENCE [LARGE SCALE GENOMIC DNA]</scope>
    <source>
        <strain evidence="2 3">DSM 45518</strain>
    </source>
</reference>
<feature type="domain" description="Putative restriction endonuclease" evidence="1">
    <location>
        <begin position="9"/>
        <end position="92"/>
    </location>
</feature>
<gene>
    <name evidence="2" type="ORF">BKA14_005699</name>
</gene>
<dbReference type="InterPro" id="IPR008538">
    <property type="entry name" value="Uma2"/>
</dbReference>
<dbReference type="AlphaFoldDB" id="A0A7W7CVT1"/>
<keyword evidence="3" id="KW-1185">Reference proteome</keyword>
<dbReference type="InterPro" id="IPR011335">
    <property type="entry name" value="Restrct_endonuc-II-like"/>
</dbReference>
<dbReference type="CDD" id="cd06260">
    <property type="entry name" value="DUF820-like"/>
    <property type="match status" value="1"/>
</dbReference>
<evidence type="ECO:0000259" key="1">
    <source>
        <dbReference type="Pfam" id="PF05685"/>
    </source>
</evidence>
<keyword evidence="2" id="KW-0540">Nuclease</keyword>
<sequence length="108" mass="11841">MSRRVGTWVPDLMVWAKEMPPSSARSSCAGTAGLLLAVEVVSGGSEVVDRIIKKAEYANAGIPRYWFIERDGATTVHRHTLNDAGEYELELNGPQPFAWLITTVPGIR</sequence>
<evidence type="ECO:0000313" key="3">
    <source>
        <dbReference type="Proteomes" id="UP000542742"/>
    </source>
</evidence>
<dbReference type="Pfam" id="PF05685">
    <property type="entry name" value="Uma2"/>
    <property type="match status" value="1"/>
</dbReference>
<dbReference type="Proteomes" id="UP000542742">
    <property type="component" value="Unassembled WGS sequence"/>
</dbReference>
<organism evidence="2 3">
    <name type="scientific">Paractinoplanes abujensis</name>
    <dbReference type="NCBI Taxonomy" id="882441"/>
    <lineage>
        <taxon>Bacteria</taxon>
        <taxon>Bacillati</taxon>
        <taxon>Actinomycetota</taxon>
        <taxon>Actinomycetes</taxon>
        <taxon>Micromonosporales</taxon>
        <taxon>Micromonosporaceae</taxon>
        <taxon>Paractinoplanes</taxon>
    </lineage>
</organism>
<dbReference type="InterPro" id="IPR012296">
    <property type="entry name" value="Nuclease_put_TT1808"/>
</dbReference>
<proteinExistence type="predicted"/>